<dbReference type="GO" id="GO:0005881">
    <property type="term" value="C:cytoplasmic microtubule"/>
    <property type="evidence" value="ECO:0007669"/>
    <property type="project" value="TreeGrafter"/>
</dbReference>
<evidence type="ECO:0000313" key="3">
    <source>
        <dbReference type="Proteomes" id="UP000583613"/>
    </source>
</evidence>
<keyword evidence="3" id="KW-1185">Reference proteome</keyword>
<dbReference type="InterPro" id="IPR024395">
    <property type="entry name" value="CLASP_N_dom"/>
</dbReference>
<evidence type="ECO:0000313" key="2">
    <source>
        <dbReference type="EMBL" id="NXF98261.1"/>
    </source>
</evidence>
<dbReference type="Pfam" id="PF12348">
    <property type="entry name" value="CLASP_N"/>
    <property type="match status" value="1"/>
</dbReference>
<dbReference type="Proteomes" id="UP000583613">
    <property type="component" value="Unassembled WGS sequence"/>
</dbReference>
<reference evidence="2 3" key="1">
    <citation type="submission" date="2019-09" db="EMBL/GenBank/DDBJ databases">
        <title>Bird 10,000 Genomes (B10K) Project - Family phase.</title>
        <authorList>
            <person name="Zhang G."/>
        </authorList>
    </citation>
    <scope>NUCLEOTIDE SEQUENCE [LARGE SCALE GENOMIC DNA]</scope>
    <source>
        <strain evidence="2">B10K-DU-001-04</strain>
        <tissue evidence="2">Muscle</tissue>
    </source>
</reference>
<dbReference type="OrthoDB" id="63891at2759"/>
<proteinExistence type="predicted"/>
<accession>A0A7K8Y3S9</accession>
<dbReference type="EMBL" id="VWZE01025763">
    <property type="protein sequence ID" value="NXF98261.1"/>
    <property type="molecule type" value="Genomic_DNA"/>
</dbReference>
<dbReference type="PANTHER" id="PTHR21567:SF42">
    <property type="entry name" value="TOG ARRAY REGULATOR OF AXONEMAL MICROTUBULES PROTEIN 2"/>
    <property type="match status" value="1"/>
</dbReference>
<sequence>MDHEVEMITQVLLQKMGNSKKLIQEAASCSLSIMVANVTPARAMAALMASATQQCNALVRRLAAKHLLSVVELIGTEKLLSGKLQNLNLLVHTLVKLAQDNHQDSK</sequence>
<feature type="non-terminal residue" evidence="2">
    <location>
        <position position="1"/>
    </location>
</feature>
<organism evidence="2 3">
    <name type="scientific">Eubucco bourcierii</name>
    <name type="common">red-headed barbet</name>
    <dbReference type="NCBI Taxonomy" id="91767"/>
    <lineage>
        <taxon>Eukaryota</taxon>
        <taxon>Metazoa</taxon>
        <taxon>Chordata</taxon>
        <taxon>Craniata</taxon>
        <taxon>Vertebrata</taxon>
        <taxon>Euteleostomi</taxon>
        <taxon>Archelosauria</taxon>
        <taxon>Archosauria</taxon>
        <taxon>Dinosauria</taxon>
        <taxon>Saurischia</taxon>
        <taxon>Theropoda</taxon>
        <taxon>Coelurosauria</taxon>
        <taxon>Aves</taxon>
        <taxon>Neognathae</taxon>
        <taxon>Neoaves</taxon>
        <taxon>Telluraves</taxon>
        <taxon>Coraciimorphae</taxon>
        <taxon>Piciformes</taxon>
        <taxon>Ramphastidae</taxon>
        <taxon>Eubucco</taxon>
    </lineage>
</organism>
<feature type="domain" description="CLASP N-terminal" evidence="1">
    <location>
        <begin position="1"/>
        <end position="101"/>
    </location>
</feature>
<comment type="caution">
    <text evidence="2">The sequence shown here is derived from an EMBL/GenBank/DDBJ whole genome shotgun (WGS) entry which is preliminary data.</text>
</comment>
<evidence type="ECO:0000259" key="1">
    <source>
        <dbReference type="Pfam" id="PF12348"/>
    </source>
</evidence>
<dbReference type="Gene3D" id="1.25.10.10">
    <property type="entry name" value="Leucine-rich Repeat Variant"/>
    <property type="match status" value="1"/>
</dbReference>
<dbReference type="GO" id="GO:0005929">
    <property type="term" value="C:cilium"/>
    <property type="evidence" value="ECO:0007669"/>
    <property type="project" value="TreeGrafter"/>
</dbReference>
<protein>
    <submittedName>
        <fullName evidence="2">TGRM2 protein</fullName>
    </submittedName>
</protein>
<dbReference type="PANTHER" id="PTHR21567">
    <property type="entry name" value="CLASP"/>
    <property type="match status" value="1"/>
</dbReference>
<dbReference type="GO" id="GO:0000226">
    <property type="term" value="P:microtubule cytoskeleton organization"/>
    <property type="evidence" value="ECO:0007669"/>
    <property type="project" value="TreeGrafter"/>
</dbReference>
<dbReference type="GO" id="GO:0008017">
    <property type="term" value="F:microtubule binding"/>
    <property type="evidence" value="ECO:0007669"/>
    <property type="project" value="TreeGrafter"/>
</dbReference>
<feature type="non-terminal residue" evidence="2">
    <location>
        <position position="106"/>
    </location>
</feature>
<dbReference type="AlphaFoldDB" id="A0A7K8Y3S9"/>
<name>A0A7K8Y3S9_9PICI</name>
<dbReference type="InterPro" id="IPR011989">
    <property type="entry name" value="ARM-like"/>
</dbReference>
<gene>
    <name evidence="2" type="primary">Togaram2</name>
    <name evidence="2" type="ORF">EUBBOU_R01160</name>
</gene>